<dbReference type="InterPro" id="IPR032423">
    <property type="entry name" value="AAA_assoc_2"/>
</dbReference>
<reference evidence="5" key="1">
    <citation type="submission" date="2018-06" db="EMBL/GenBank/DDBJ databases">
        <authorList>
            <person name="Zhirakovskaya E."/>
        </authorList>
    </citation>
    <scope>NUCLEOTIDE SEQUENCE</scope>
</reference>
<dbReference type="FunFam" id="1.20.272.10:FF:000001">
    <property type="entry name" value="Putative AAA family ATPase"/>
    <property type="match status" value="1"/>
</dbReference>
<gene>
    <name evidence="5" type="ORF">MNBD_ACTINO02-779</name>
</gene>
<dbReference type="InterPro" id="IPR003959">
    <property type="entry name" value="ATPase_AAA_core"/>
</dbReference>
<dbReference type="GO" id="GO:0005524">
    <property type="term" value="F:ATP binding"/>
    <property type="evidence" value="ECO:0007669"/>
    <property type="project" value="UniProtKB-KW"/>
</dbReference>
<dbReference type="GO" id="GO:0016887">
    <property type="term" value="F:ATP hydrolysis activity"/>
    <property type="evidence" value="ECO:0007669"/>
    <property type="project" value="InterPro"/>
</dbReference>
<dbReference type="CDD" id="cd00009">
    <property type="entry name" value="AAA"/>
    <property type="match status" value="1"/>
</dbReference>
<dbReference type="GO" id="GO:0000731">
    <property type="term" value="P:DNA synthesis involved in DNA repair"/>
    <property type="evidence" value="ECO:0007669"/>
    <property type="project" value="TreeGrafter"/>
</dbReference>
<dbReference type="Pfam" id="PF00004">
    <property type="entry name" value="AAA"/>
    <property type="match status" value="1"/>
</dbReference>
<dbReference type="GO" id="GO:0008047">
    <property type="term" value="F:enzyme activator activity"/>
    <property type="evidence" value="ECO:0007669"/>
    <property type="project" value="TreeGrafter"/>
</dbReference>
<evidence type="ECO:0000259" key="4">
    <source>
        <dbReference type="SMART" id="SM00382"/>
    </source>
</evidence>
<dbReference type="EMBL" id="UOEK01000329">
    <property type="protein sequence ID" value="VAW05892.1"/>
    <property type="molecule type" value="Genomic_DNA"/>
</dbReference>
<dbReference type="InterPro" id="IPR008921">
    <property type="entry name" value="DNA_pol3_clamp-load_cplx_C"/>
</dbReference>
<dbReference type="PANTHER" id="PTHR13779">
    <property type="entry name" value="WERNER HELICASE-INTERACTING PROTEIN 1 FAMILY MEMBER"/>
    <property type="match status" value="1"/>
</dbReference>
<dbReference type="InterPro" id="IPR003593">
    <property type="entry name" value="AAA+_ATPase"/>
</dbReference>
<dbReference type="GO" id="GO:0003677">
    <property type="term" value="F:DNA binding"/>
    <property type="evidence" value="ECO:0007669"/>
    <property type="project" value="InterPro"/>
</dbReference>
<accession>A0A3B0SUB0</accession>
<dbReference type="GO" id="GO:0006261">
    <property type="term" value="P:DNA-templated DNA replication"/>
    <property type="evidence" value="ECO:0007669"/>
    <property type="project" value="TreeGrafter"/>
</dbReference>
<dbReference type="FunFam" id="3.40.50.300:FF:000345">
    <property type="entry name" value="AAA family ATPase"/>
    <property type="match status" value="1"/>
</dbReference>
<dbReference type="Pfam" id="PF16193">
    <property type="entry name" value="AAA_assoc_2"/>
    <property type="match status" value="1"/>
</dbReference>
<dbReference type="SUPFAM" id="SSF48019">
    <property type="entry name" value="post-AAA+ oligomerization domain-like"/>
    <property type="match status" value="1"/>
</dbReference>
<dbReference type="Gene3D" id="3.40.50.300">
    <property type="entry name" value="P-loop containing nucleotide triphosphate hydrolases"/>
    <property type="match status" value="1"/>
</dbReference>
<dbReference type="Pfam" id="PF12002">
    <property type="entry name" value="MgsA_C"/>
    <property type="match status" value="1"/>
</dbReference>
<evidence type="ECO:0000256" key="2">
    <source>
        <dbReference type="ARBA" id="ARBA00022741"/>
    </source>
</evidence>
<dbReference type="InterPro" id="IPR051314">
    <property type="entry name" value="AAA_ATPase_RarA/MGS1/WRNIP1"/>
</dbReference>
<keyword evidence="2" id="KW-0547">Nucleotide-binding</keyword>
<dbReference type="SMART" id="SM00382">
    <property type="entry name" value="AAA"/>
    <property type="match status" value="1"/>
</dbReference>
<dbReference type="InterPro" id="IPR027417">
    <property type="entry name" value="P-loop_NTPase"/>
</dbReference>
<sequence length="447" mass="48115">MDLFAEQRQAKRLSVAPLAARMRPRSLEDVAGQQHLLGPDASFRALVTSGSPVSMILWGPPGTGKTTLARLVAKYADARFVQLSATSAGVKDVREVLATALQRIDDDQGRTLLFIDEIHRFSKSQQDALLPGVEDGIVVLVGATTENPFFEVNAPLISRATLFQTKPLSPDEVGGLLDRAVADTSRGLGGAVTLSAGGREMLAERVGGDARLALTTLDVAAKIAAHRDTEIDEAAVTEALQRRVVRYDKTGDRHYDIISAYIKSLRGSDPDAAMYWLSTMIAAGEDPKFLARRLIVFASEDIGLADSRALTVATDCFSAVERVGYPECEFALSHATLFLALAPKSNSVKTAMVAARELVENSPSAEVPPHLRNAAVPGLAELGHGVDYIYPHLARGSIVAQTYLPPEIASAIVYRPRSQGAEQRHADWLEEVDNVLGKSPRPMGDET</sequence>
<dbReference type="Gene3D" id="1.10.8.60">
    <property type="match status" value="1"/>
</dbReference>
<dbReference type="SUPFAM" id="SSF52540">
    <property type="entry name" value="P-loop containing nucleoside triphosphate hydrolases"/>
    <property type="match status" value="1"/>
</dbReference>
<dbReference type="GO" id="GO:0017116">
    <property type="term" value="F:single-stranded DNA helicase activity"/>
    <property type="evidence" value="ECO:0007669"/>
    <property type="project" value="TreeGrafter"/>
</dbReference>
<name>A0A3B0SUB0_9ZZZZ</name>
<dbReference type="CDD" id="cd18139">
    <property type="entry name" value="HLD_clamp_RarA"/>
    <property type="match status" value="1"/>
</dbReference>
<evidence type="ECO:0000256" key="3">
    <source>
        <dbReference type="ARBA" id="ARBA00022840"/>
    </source>
</evidence>
<dbReference type="InterPro" id="IPR021886">
    <property type="entry name" value="MgsA_C"/>
</dbReference>
<feature type="domain" description="AAA+ ATPase" evidence="4">
    <location>
        <begin position="51"/>
        <end position="172"/>
    </location>
</feature>
<dbReference type="Gene3D" id="1.20.272.10">
    <property type="match status" value="1"/>
</dbReference>
<organism evidence="5">
    <name type="scientific">hydrothermal vent metagenome</name>
    <dbReference type="NCBI Taxonomy" id="652676"/>
    <lineage>
        <taxon>unclassified sequences</taxon>
        <taxon>metagenomes</taxon>
        <taxon>ecological metagenomes</taxon>
    </lineage>
</organism>
<comment type="similarity">
    <text evidence="1">Belongs to the AAA ATPase family. RarA/MGS1/WRNIP1 subfamily.</text>
</comment>
<keyword evidence="3" id="KW-0067">ATP-binding</keyword>
<proteinExistence type="inferred from homology"/>
<dbReference type="AlphaFoldDB" id="A0A3B0SUB0"/>
<protein>
    <submittedName>
        <fullName evidence="5">Replication-associated recombination protein RarA</fullName>
    </submittedName>
</protein>
<dbReference type="Gene3D" id="1.10.3710.10">
    <property type="entry name" value="DNA polymerase III clamp loader subunits, C-terminal domain"/>
    <property type="match status" value="1"/>
</dbReference>
<evidence type="ECO:0000313" key="5">
    <source>
        <dbReference type="EMBL" id="VAW05892.1"/>
    </source>
</evidence>
<evidence type="ECO:0000256" key="1">
    <source>
        <dbReference type="ARBA" id="ARBA00008959"/>
    </source>
</evidence>
<dbReference type="PANTHER" id="PTHR13779:SF7">
    <property type="entry name" value="ATPASE WRNIP1"/>
    <property type="match status" value="1"/>
</dbReference>